<proteinExistence type="predicted"/>
<dbReference type="AlphaFoldDB" id="A0A8S1PX31"/>
<reference evidence="1" key="1">
    <citation type="submission" date="2021-01" db="EMBL/GenBank/DDBJ databases">
        <authorList>
            <consortium name="Genoscope - CEA"/>
            <person name="William W."/>
        </authorList>
    </citation>
    <scope>NUCLEOTIDE SEQUENCE</scope>
</reference>
<organism evidence="1 2">
    <name type="scientific">Paramecium sonneborni</name>
    <dbReference type="NCBI Taxonomy" id="65129"/>
    <lineage>
        <taxon>Eukaryota</taxon>
        <taxon>Sar</taxon>
        <taxon>Alveolata</taxon>
        <taxon>Ciliophora</taxon>
        <taxon>Intramacronucleata</taxon>
        <taxon>Oligohymenophorea</taxon>
        <taxon>Peniculida</taxon>
        <taxon>Parameciidae</taxon>
        <taxon>Paramecium</taxon>
    </lineage>
</organism>
<dbReference type="Proteomes" id="UP000692954">
    <property type="component" value="Unassembled WGS sequence"/>
</dbReference>
<dbReference type="CDD" id="cd00043">
    <property type="entry name" value="CYCLIN_SF"/>
    <property type="match status" value="1"/>
</dbReference>
<gene>
    <name evidence="1" type="ORF">PSON_ATCC_30995.1.T0890189</name>
</gene>
<dbReference type="EMBL" id="CAJJDN010000089">
    <property type="protein sequence ID" value="CAD8107765.1"/>
    <property type="molecule type" value="Genomic_DNA"/>
</dbReference>
<protein>
    <submittedName>
        <fullName evidence="1">Uncharacterized protein</fullName>
    </submittedName>
</protein>
<dbReference type="OrthoDB" id="298938at2759"/>
<evidence type="ECO:0000313" key="1">
    <source>
        <dbReference type="EMBL" id="CAD8107765.1"/>
    </source>
</evidence>
<comment type="caution">
    <text evidence="1">The sequence shown here is derived from an EMBL/GenBank/DDBJ whole genome shotgun (WGS) entry which is preliminary data.</text>
</comment>
<name>A0A8S1PX31_9CILI</name>
<evidence type="ECO:0000313" key="2">
    <source>
        <dbReference type="Proteomes" id="UP000692954"/>
    </source>
</evidence>
<sequence length="249" mass="29012">MNSQISPRPPLPKFDWKLVETQKKEETKQKTELQKSDKRRLKQVCLQIDEMLIKLSQVNFEFLNNLNQENIKIQCLEILDNELIEKVKSKKYQSIAGALIIQSLRILLIPLRIKEVTQIFNVDEKQVRKILILLNKFKPFNEDAFTIAFMARICACIGLNQKFQILCKFFYSHLKNLHIVQGEHEHVIASVLVKLTGDFVFKEKGGINLNVVSEIAGCCEVSLKNLLQKLIPYNQNMQESAFEFYQRTK</sequence>
<accession>A0A8S1PX31</accession>
<keyword evidence="2" id="KW-1185">Reference proteome</keyword>